<dbReference type="EMBL" id="JAESVG020000006">
    <property type="protein sequence ID" value="KAG8626247.1"/>
    <property type="molecule type" value="Genomic_DNA"/>
</dbReference>
<feature type="compositionally biased region" description="Basic and acidic residues" evidence="1">
    <location>
        <begin position="781"/>
        <end position="791"/>
    </location>
</feature>
<dbReference type="Proteomes" id="UP000809789">
    <property type="component" value="Unassembled WGS sequence"/>
</dbReference>
<feature type="region of interest" description="Disordered" evidence="1">
    <location>
        <begin position="1"/>
        <end position="33"/>
    </location>
</feature>
<feature type="compositionally biased region" description="Polar residues" evidence="1">
    <location>
        <begin position="173"/>
        <end position="183"/>
    </location>
</feature>
<feature type="region of interest" description="Disordered" evidence="1">
    <location>
        <begin position="709"/>
        <end position="762"/>
    </location>
</feature>
<keyword evidence="3" id="KW-1185">Reference proteome</keyword>
<evidence type="ECO:0000313" key="3">
    <source>
        <dbReference type="Proteomes" id="UP000809789"/>
    </source>
</evidence>
<proteinExistence type="predicted"/>
<sequence>MVRQSSEDTTASDARRPSATASLQSTLNKDVELSLNRNSRHNTWRDSMSGIARSVLLKAKGSIDHIRGVPEHDEHGRPSVPTRSFSSARTRTSRLQEVDATPELRRGASLSLRRVLTTHSKSKRSSLLVDMMAKRSLTKLVGPEELIDEATDTGSVHSSPARASLRNLHALSMTRSNDSSPSLSAKVRTPDRHSRGHDSVDTTGSSPIPIRRGSPPPTIDFDIESGQLSPTRLFGDETLDSNGNESEAITAHRQTPTQAPESPVVDVDTETRNSMIMARRRSKRQAIRSEIERIKDEHIHIPRRSSNDHWRMRKVSRNRPHKLPEASPSPEAIPALPSPMPGTNLPLDDPFDAGPTVAKSLLEQPARATNEALLARTDGAADPSPGLLAPGISISPSSSVRATPAKAHATALASPPRYSAEAISHVSGDIDGDLATMSPQALRVEIEVSRRALQHLEDRMADIEAELRKAPPYSPPTMTWTGQPEMAAAQTDLPPRPLNSDVEAGAHPSQHSEPSLRHSSGASSGNTNTLHAGSDTFSEVLQSPLEVQSLFYPSDDEKAMLSAKRHLHQVQLLASVGGPDQAEFDAILASKPTFNIQTEVGSNAENLGTTVSTPDIGSPVDFYAQRAEREQRYWEIFGVRNRQTTIVPSAESTRTDEIDGVRPSKPRTSSAWILSDDPQQLKRPADWPHPYSNVHGDDEVENEKVHTAPGNVHGALTPAVFGSSTPQTLDAELTRPDDLSSPPADPEERNRDHGTPSEQRDLAKDVINLLRRSSTEEVLDRDMAVDLDKGPTKPPKVLPLRLKKDAQGPGLQLSGRARVSMRMPRKDDDDESSIWEDVSDKENGC</sequence>
<dbReference type="AlphaFoldDB" id="A0A8K0KZ97"/>
<protein>
    <submittedName>
        <fullName evidence="2">Uncharacterized protein</fullName>
    </submittedName>
</protein>
<feature type="region of interest" description="Disordered" evidence="1">
    <location>
        <begin position="247"/>
        <end position="267"/>
    </location>
</feature>
<dbReference type="OrthoDB" id="3911169at2759"/>
<feature type="compositionally biased region" description="Polar residues" evidence="1">
    <location>
        <begin position="19"/>
        <end position="28"/>
    </location>
</feature>
<feature type="compositionally biased region" description="Acidic residues" evidence="1">
    <location>
        <begin position="828"/>
        <end position="837"/>
    </location>
</feature>
<feature type="compositionally biased region" description="Basic and acidic residues" evidence="1">
    <location>
        <begin position="188"/>
        <end position="200"/>
    </location>
</feature>
<feature type="compositionally biased region" description="Polar residues" evidence="1">
    <location>
        <begin position="509"/>
        <end position="533"/>
    </location>
</feature>
<reference evidence="2" key="1">
    <citation type="submission" date="2021-07" db="EMBL/GenBank/DDBJ databases">
        <title>Elsinoe batatas strain:CRI-CJ2 Genome sequencing and assembly.</title>
        <authorList>
            <person name="Huang L."/>
        </authorList>
    </citation>
    <scope>NUCLEOTIDE SEQUENCE</scope>
    <source>
        <strain evidence="2">CRI-CJ2</strain>
    </source>
</reference>
<feature type="compositionally biased region" description="Low complexity" evidence="1">
    <location>
        <begin position="204"/>
        <end position="213"/>
    </location>
</feature>
<feature type="region of interest" description="Disordered" evidence="1">
    <location>
        <begin position="490"/>
        <end position="533"/>
    </location>
</feature>
<evidence type="ECO:0000256" key="1">
    <source>
        <dbReference type="SAM" id="MobiDB-lite"/>
    </source>
</evidence>
<accession>A0A8K0KZ97</accession>
<feature type="compositionally biased region" description="Basic and acidic residues" evidence="1">
    <location>
        <begin position="746"/>
        <end position="762"/>
    </location>
</feature>
<organism evidence="2 3">
    <name type="scientific">Elsinoe batatas</name>
    <dbReference type="NCBI Taxonomy" id="2601811"/>
    <lineage>
        <taxon>Eukaryota</taxon>
        <taxon>Fungi</taxon>
        <taxon>Dikarya</taxon>
        <taxon>Ascomycota</taxon>
        <taxon>Pezizomycotina</taxon>
        <taxon>Dothideomycetes</taxon>
        <taxon>Dothideomycetidae</taxon>
        <taxon>Myriangiales</taxon>
        <taxon>Elsinoaceae</taxon>
        <taxon>Elsinoe</taxon>
    </lineage>
</organism>
<comment type="caution">
    <text evidence="2">The sequence shown here is derived from an EMBL/GenBank/DDBJ whole genome shotgun (WGS) entry which is preliminary data.</text>
</comment>
<feature type="region of interest" description="Disordered" evidence="1">
    <location>
        <begin position="781"/>
        <end position="845"/>
    </location>
</feature>
<name>A0A8K0KZ97_9PEZI</name>
<feature type="compositionally biased region" description="Polar residues" evidence="1">
    <location>
        <begin position="247"/>
        <end position="260"/>
    </location>
</feature>
<evidence type="ECO:0000313" key="2">
    <source>
        <dbReference type="EMBL" id="KAG8626247.1"/>
    </source>
</evidence>
<feature type="compositionally biased region" description="Basic and acidic residues" evidence="1">
    <location>
        <begin position="67"/>
        <end position="77"/>
    </location>
</feature>
<feature type="region of interest" description="Disordered" evidence="1">
    <location>
        <begin position="67"/>
        <end position="98"/>
    </location>
</feature>
<feature type="region of interest" description="Disordered" evidence="1">
    <location>
        <begin position="650"/>
        <end position="697"/>
    </location>
</feature>
<feature type="compositionally biased region" description="Basic and acidic residues" evidence="1">
    <location>
        <begin position="653"/>
        <end position="662"/>
    </location>
</feature>
<gene>
    <name evidence="2" type="ORF">KVT40_005192</name>
</gene>
<feature type="region of interest" description="Disordered" evidence="1">
    <location>
        <begin position="173"/>
        <end position="223"/>
    </location>
</feature>